<sequence length="245" mass="26631">MGAKVDTLRIASFNTHWGVTLAGLPFDVVEACTALNPQVLVLQESWRPNTEPGYASEIAERLGMTLHELPMMSDLNSARPRGLALPPGEVGDCGLAVLTSLPVVDRVNINLGHAPGDAIKERFGLALTVSLPSGSRATIAGVHASHRLWGSLPQLRRLHHAINDIGGPSAIVGDCNMWGPPIKSVMRGRRRAVKGRTWPSSRPHSQIDHIWIDQYWRVLSSSVEPDVGSDHRPITAEIQLLEINP</sequence>
<protein>
    <submittedName>
        <fullName evidence="2">Unannotated protein</fullName>
    </submittedName>
</protein>
<accession>A0A6J7L6F9</accession>
<organism evidence="2">
    <name type="scientific">freshwater metagenome</name>
    <dbReference type="NCBI Taxonomy" id="449393"/>
    <lineage>
        <taxon>unclassified sequences</taxon>
        <taxon>metagenomes</taxon>
        <taxon>ecological metagenomes</taxon>
    </lineage>
</organism>
<dbReference type="Pfam" id="PF03372">
    <property type="entry name" value="Exo_endo_phos"/>
    <property type="match status" value="1"/>
</dbReference>
<evidence type="ECO:0000313" key="2">
    <source>
        <dbReference type="EMBL" id="CAB4963617.1"/>
    </source>
</evidence>
<dbReference type="Gene3D" id="3.60.10.10">
    <property type="entry name" value="Endonuclease/exonuclease/phosphatase"/>
    <property type="match status" value="1"/>
</dbReference>
<dbReference type="EMBL" id="CAFBNL010000147">
    <property type="protein sequence ID" value="CAB4963617.1"/>
    <property type="molecule type" value="Genomic_DNA"/>
</dbReference>
<proteinExistence type="predicted"/>
<dbReference type="AlphaFoldDB" id="A0A6J7L6F9"/>
<name>A0A6J7L6F9_9ZZZZ</name>
<dbReference type="InterPro" id="IPR036691">
    <property type="entry name" value="Endo/exonu/phosph_ase_sf"/>
</dbReference>
<dbReference type="GO" id="GO:0003824">
    <property type="term" value="F:catalytic activity"/>
    <property type="evidence" value="ECO:0007669"/>
    <property type="project" value="InterPro"/>
</dbReference>
<reference evidence="2" key="1">
    <citation type="submission" date="2020-05" db="EMBL/GenBank/DDBJ databases">
        <authorList>
            <person name="Chiriac C."/>
            <person name="Salcher M."/>
            <person name="Ghai R."/>
            <person name="Kavagutti S V."/>
        </authorList>
    </citation>
    <scope>NUCLEOTIDE SEQUENCE</scope>
</reference>
<evidence type="ECO:0000259" key="1">
    <source>
        <dbReference type="Pfam" id="PF03372"/>
    </source>
</evidence>
<gene>
    <name evidence="2" type="ORF">UFOPK3789_01450</name>
</gene>
<dbReference type="SUPFAM" id="SSF56219">
    <property type="entry name" value="DNase I-like"/>
    <property type="match status" value="1"/>
</dbReference>
<feature type="domain" description="Endonuclease/exonuclease/phosphatase" evidence="1">
    <location>
        <begin position="12"/>
        <end position="231"/>
    </location>
</feature>
<dbReference type="InterPro" id="IPR005135">
    <property type="entry name" value="Endo/exonuclease/phosphatase"/>
</dbReference>